<sequence>MCQALHVHVLPFFRLYRGPEGRLCSFSCTNATIKKFKDALAKYNENRLNVGPAKGLDESEILKLASIGELPADFALAAAKEKKVGNLIIGNVDLHASGSKTAHMMDPEEETAIL</sequence>
<dbReference type="EMBL" id="GGEC01005947">
    <property type="protein sequence ID" value="MBW86430.1"/>
    <property type="molecule type" value="Transcribed_RNA"/>
</dbReference>
<proteinExistence type="predicted"/>
<name>A0A2P2IZ15_RHIMU</name>
<evidence type="ECO:0000313" key="1">
    <source>
        <dbReference type="EMBL" id="MBW86430.1"/>
    </source>
</evidence>
<protein>
    <submittedName>
        <fullName evidence="1">Uncharacterized protein</fullName>
    </submittedName>
</protein>
<dbReference type="AlphaFoldDB" id="A0A2P2IZ15"/>
<organism evidence="1">
    <name type="scientific">Rhizophora mucronata</name>
    <name type="common">Asiatic mangrove</name>
    <dbReference type="NCBI Taxonomy" id="61149"/>
    <lineage>
        <taxon>Eukaryota</taxon>
        <taxon>Viridiplantae</taxon>
        <taxon>Streptophyta</taxon>
        <taxon>Embryophyta</taxon>
        <taxon>Tracheophyta</taxon>
        <taxon>Spermatophyta</taxon>
        <taxon>Magnoliopsida</taxon>
        <taxon>eudicotyledons</taxon>
        <taxon>Gunneridae</taxon>
        <taxon>Pentapetalae</taxon>
        <taxon>rosids</taxon>
        <taxon>fabids</taxon>
        <taxon>Malpighiales</taxon>
        <taxon>Rhizophoraceae</taxon>
        <taxon>Rhizophora</taxon>
    </lineage>
</organism>
<accession>A0A2P2IZ15</accession>
<reference evidence="1" key="1">
    <citation type="submission" date="2018-02" db="EMBL/GenBank/DDBJ databases">
        <title>Rhizophora mucronata_Transcriptome.</title>
        <authorList>
            <person name="Meera S.P."/>
            <person name="Sreeshan A."/>
            <person name="Augustine A."/>
        </authorList>
    </citation>
    <scope>NUCLEOTIDE SEQUENCE</scope>
    <source>
        <tissue evidence="1">Leaf</tissue>
    </source>
</reference>